<evidence type="ECO:0000256" key="7">
    <source>
        <dbReference type="ARBA" id="ARBA00023277"/>
    </source>
</evidence>
<accession>A0A8S2EBW3</accession>
<dbReference type="GO" id="GO:0005576">
    <property type="term" value="C:extracellular region"/>
    <property type="evidence" value="ECO:0007669"/>
    <property type="project" value="UniProtKB-SubCell"/>
</dbReference>
<dbReference type="Proteomes" id="UP000677228">
    <property type="component" value="Unassembled WGS sequence"/>
</dbReference>
<keyword evidence="6" id="KW-0136">Cellulose degradation</keyword>
<protein>
    <recommendedName>
        <fullName evidence="4">beta-glucosidase</fullName>
        <ecNumber evidence="4">3.2.1.21</ecNumber>
    </recommendedName>
</protein>
<proteinExistence type="inferred from homology"/>
<evidence type="ECO:0000313" key="11">
    <source>
        <dbReference type="EMBL" id="CAF1115891.1"/>
    </source>
</evidence>
<evidence type="ECO:0000313" key="12">
    <source>
        <dbReference type="EMBL" id="CAF3886244.1"/>
    </source>
</evidence>
<dbReference type="EMBL" id="CAJOBA010015082">
    <property type="protein sequence ID" value="CAF3886244.1"/>
    <property type="molecule type" value="Genomic_DNA"/>
</dbReference>
<evidence type="ECO:0000256" key="2">
    <source>
        <dbReference type="ARBA" id="ARBA00004881"/>
    </source>
</evidence>
<dbReference type="Gene3D" id="3.40.50.1700">
    <property type="entry name" value="Glycoside hydrolase family 3 C-terminal domain"/>
    <property type="match status" value="2"/>
</dbReference>
<evidence type="ECO:0000256" key="9">
    <source>
        <dbReference type="ARBA" id="ARBA00023326"/>
    </source>
</evidence>
<dbReference type="Proteomes" id="UP000682733">
    <property type="component" value="Unassembled WGS sequence"/>
</dbReference>
<dbReference type="PANTHER" id="PTHR42715">
    <property type="entry name" value="BETA-GLUCOSIDASE"/>
    <property type="match status" value="1"/>
</dbReference>
<keyword evidence="9" id="KW-0624">Polysaccharide degradation</keyword>
<organism evidence="11 13">
    <name type="scientific">Didymodactylos carnosus</name>
    <dbReference type="NCBI Taxonomy" id="1234261"/>
    <lineage>
        <taxon>Eukaryota</taxon>
        <taxon>Metazoa</taxon>
        <taxon>Spiralia</taxon>
        <taxon>Gnathifera</taxon>
        <taxon>Rotifera</taxon>
        <taxon>Eurotatoria</taxon>
        <taxon>Bdelloidea</taxon>
        <taxon>Philodinida</taxon>
        <taxon>Philodinidae</taxon>
        <taxon>Didymodactylos</taxon>
    </lineage>
</organism>
<evidence type="ECO:0000256" key="1">
    <source>
        <dbReference type="ARBA" id="ARBA00000448"/>
    </source>
</evidence>
<keyword evidence="7" id="KW-0119">Carbohydrate metabolism</keyword>
<dbReference type="GO" id="GO:0008422">
    <property type="term" value="F:beta-glucosidase activity"/>
    <property type="evidence" value="ECO:0007669"/>
    <property type="project" value="UniProtKB-EC"/>
</dbReference>
<keyword evidence="8" id="KW-0326">Glycosidase</keyword>
<evidence type="ECO:0000256" key="5">
    <source>
        <dbReference type="ARBA" id="ARBA00022801"/>
    </source>
</evidence>
<dbReference type="InterPro" id="IPR002772">
    <property type="entry name" value="Glyco_hydro_3_C"/>
</dbReference>
<evidence type="ECO:0000256" key="8">
    <source>
        <dbReference type="ARBA" id="ARBA00023295"/>
    </source>
</evidence>
<evidence type="ECO:0000256" key="4">
    <source>
        <dbReference type="ARBA" id="ARBA00012744"/>
    </source>
</evidence>
<dbReference type="Pfam" id="PF01915">
    <property type="entry name" value="Glyco_hydro_3_C"/>
    <property type="match status" value="1"/>
</dbReference>
<comment type="pathway">
    <text evidence="2">Glycan metabolism.</text>
</comment>
<evidence type="ECO:0000259" key="10">
    <source>
        <dbReference type="Pfam" id="PF01915"/>
    </source>
</evidence>
<dbReference type="Gene3D" id="3.20.20.300">
    <property type="entry name" value="Glycoside hydrolase, family 3, N-terminal domain"/>
    <property type="match status" value="1"/>
</dbReference>
<sequence length="273" mass="30456">MSDTLVAFVQNGSIPESRIDDMATRIIAPYYLIGQYQDYPTVDLDRDTMENNYIINREAGRAGTILLKNVNNILPLNSSVNTNIYIYGQAASQTNYGLEQISWNANCGGALYQGGGIDRTDLYTFDNGEQLVLTVAQNCRQTIVLVNSVSQLNLERWVGHPNVVDVLWTGMPDSEYGPALVDILFGDYNPGGKLVFSLAKNDSDFGTDISLIGDSNYTEGAFLDYRHFDKCNITPRYYFGYGLSYTKFSFDKLEISQANDDDKNSPASLCKQR</sequence>
<dbReference type="InterPro" id="IPR050288">
    <property type="entry name" value="Cellulose_deg_GH3"/>
</dbReference>
<feature type="domain" description="Glycoside hydrolase family 3 C-terminal" evidence="10">
    <location>
        <begin position="113"/>
        <end position="245"/>
    </location>
</feature>
<name>A0A8S2EBW3_9BILA</name>
<dbReference type="EMBL" id="CAJNOK010010440">
    <property type="protein sequence ID" value="CAF1115891.1"/>
    <property type="molecule type" value="Genomic_DNA"/>
</dbReference>
<reference evidence="11" key="1">
    <citation type="submission" date="2021-02" db="EMBL/GenBank/DDBJ databases">
        <authorList>
            <person name="Nowell W R."/>
        </authorList>
    </citation>
    <scope>NUCLEOTIDE SEQUENCE</scope>
</reference>
<dbReference type="AlphaFoldDB" id="A0A8S2EBW3"/>
<dbReference type="GO" id="GO:0009251">
    <property type="term" value="P:glucan catabolic process"/>
    <property type="evidence" value="ECO:0007669"/>
    <property type="project" value="TreeGrafter"/>
</dbReference>
<dbReference type="InterPro" id="IPR036881">
    <property type="entry name" value="Glyco_hydro_3_C_sf"/>
</dbReference>
<evidence type="ECO:0000256" key="6">
    <source>
        <dbReference type="ARBA" id="ARBA00023001"/>
    </source>
</evidence>
<comment type="similarity">
    <text evidence="3">Belongs to the glycosyl hydrolase 3 family.</text>
</comment>
<evidence type="ECO:0000313" key="13">
    <source>
        <dbReference type="Proteomes" id="UP000677228"/>
    </source>
</evidence>
<dbReference type="SUPFAM" id="SSF52279">
    <property type="entry name" value="Beta-D-glucan exohydrolase, C-terminal domain"/>
    <property type="match status" value="1"/>
</dbReference>
<evidence type="ECO:0000256" key="3">
    <source>
        <dbReference type="ARBA" id="ARBA00005336"/>
    </source>
</evidence>
<dbReference type="InterPro" id="IPR036962">
    <property type="entry name" value="Glyco_hydro_3_N_sf"/>
</dbReference>
<comment type="catalytic activity">
    <reaction evidence="1">
        <text>Hydrolysis of terminal, non-reducing beta-D-glucosyl residues with release of beta-D-glucose.</text>
        <dbReference type="EC" id="3.2.1.21"/>
    </reaction>
</comment>
<dbReference type="PANTHER" id="PTHR42715:SF2">
    <property type="entry name" value="BETA-GLUCOSIDASE F-RELATED"/>
    <property type="match status" value="1"/>
</dbReference>
<dbReference type="EC" id="3.2.1.21" evidence="4"/>
<gene>
    <name evidence="11" type="ORF">OVA965_LOCUS19952</name>
    <name evidence="12" type="ORF">TMI583_LOCUS20183</name>
</gene>
<comment type="caution">
    <text evidence="11">The sequence shown here is derived from an EMBL/GenBank/DDBJ whole genome shotgun (WGS) entry which is preliminary data.</text>
</comment>
<keyword evidence="5" id="KW-0378">Hydrolase</keyword>